<sequence>MVDTRRADLIRKLTKRLESVHSAGYFSPAVARALAEAGIEHPGQAYLAGRAAPMGAVRAAVVTAAFYNFSPEHVRRFVPACWEIASPERIWAARVRGTEAMLAHLFLGEGERDHSELAAAAAQLGRALQPVLAAQLPDGRPLYAAHQEALAAGVQAEDPAVQPFLDLWSVATLLREYRGDGHIAALVVNDLPGLQALALHTATGTSFRPEAARKSRGWSAEQWAQAQESLRARGLLVGAGEEAEPTAAAAGLREQIEAQTDASVAVAFSPLDDEALADAAEAAKDFARVVVRAQAFPAQIFAPGSGMTRG</sequence>
<evidence type="ECO:0000313" key="1">
    <source>
        <dbReference type="EMBL" id="MYM20216.1"/>
    </source>
</evidence>
<dbReference type="RefSeq" id="WP_160953636.1">
    <property type="nucleotide sequence ID" value="NZ_WWEQ01000041.1"/>
</dbReference>
<evidence type="ECO:0008006" key="3">
    <source>
        <dbReference type="Google" id="ProtNLM"/>
    </source>
</evidence>
<accession>A0A6N9H903</accession>
<evidence type="ECO:0000313" key="2">
    <source>
        <dbReference type="Proteomes" id="UP000469215"/>
    </source>
</evidence>
<dbReference type="NCBIfam" id="NF047719">
    <property type="entry name" value="SCO6745_fam_HTH"/>
    <property type="match status" value="1"/>
</dbReference>
<dbReference type="InterPro" id="IPR054058">
    <property type="entry name" value="HTH_67"/>
</dbReference>
<reference evidence="1 2" key="1">
    <citation type="submission" date="2020-01" db="EMBL/GenBank/DDBJ databases">
        <authorList>
            <person name="Deng T."/>
        </authorList>
    </citation>
    <scope>NUCLEOTIDE SEQUENCE [LARGE SCALE GENOMIC DNA]</scope>
    <source>
        <strain evidence="1 2">5221</strain>
    </source>
</reference>
<comment type="caution">
    <text evidence="1">The sequence shown here is derived from an EMBL/GenBank/DDBJ whole genome shotgun (WGS) entry which is preliminary data.</text>
</comment>
<gene>
    <name evidence="1" type="ORF">GSY69_09610</name>
</gene>
<dbReference type="AlphaFoldDB" id="A0A6N9H903"/>
<keyword evidence="2" id="KW-1185">Reference proteome</keyword>
<dbReference type="Pfam" id="PF21863">
    <property type="entry name" value="HTH_67"/>
    <property type="match status" value="1"/>
</dbReference>
<proteinExistence type="predicted"/>
<protein>
    <recommendedName>
        <fullName evidence="3">SalK</fullName>
    </recommendedName>
</protein>
<dbReference type="EMBL" id="WWEQ01000041">
    <property type="protein sequence ID" value="MYM20216.1"/>
    <property type="molecule type" value="Genomic_DNA"/>
</dbReference>
<name>A0A6N9H903_9MICO</name>
<dbReference type="Proteomes" id="UP000469215">
    <property type="component" value="Unassembled WGS sequence"/>
</dbReference>
<organism evidence="1 2">
    <name type="scientific">Brevibacterium rongguiense</name>
    <dbReference type="NCBI Taxonomy" id="2695267"/>
    <lineage>
        <taxon>Bacteria</taxon>
        <taxon>Bacillati</taxon>
        <taxon>Actinomycetota</taxon>
        <taxon>Actinomycetes</taxon>
        <taxon>Micrococcales</taxon>
        <taxon>Brevibacteriaceae</taxon>
        <taxon>Brevibacterium</taxon>
    </lineage>
</organism>